<dbReference type="GO" id="GO:0006654">
    <property type="term" value="P:phosphatidic acid biosynthetic process"/>
    <property type="evidence" value="ECO:0007669"/>
    <property type="project" value="TreeGrafter"/>
</dbReference>
<feature type="compositionally biased region" description="Basic and acidic residues" evidence="5">
    <location>
        <begin position="302"/>
        <end position="316"/>
    </location>
</feature>
<dbReference type="GO" id="GO:0016020">
    <property type="term" value="C:membrane"/>
    <property type="evidence" value="ECO:0007669"/>
    <property type="project" value="InterPro"/>
</dbReference>
<evidence type="ECO:0000259" key="7">
    <source>
        <dbReference type="SMART" id="SM00563"/>
    </source>
</evidence>
<evidence type="ECO:0000256" key="1">
    <source>
        <dbReference type="ARBA" id="ARBA00008655"/>
    </source>
</evidence>
<keyword evidence="4" id="KW-0444">Lipid biosynthesis</keyword>
<feature type="transmembrane region" description="Helical" evidence="6">
    <location>
        <begin position="6"/>
        <end position="25"/>
    </location>
</feature>
<dbReference type="PANTHER" id="PTHR10434">
    <property type="entry name" value="1-ACYL-SN-GLYCEROL-3-PHOSPHATE ACYLTRANSFERASE"/>
    <property type="match status" value="1"/>
</dbReference>
<evidence type="ECO:0000313" key="8">
    <source>
        <dbReference type="EMBL" id="KAF2113945.1"/>
    </source>
</evidence>
<keyword evidence="3 4" id="KW-0012">Acyltransferase</keyword>
<dbReference type="GO" id="GO:0005783">
    <property type="term" value="C:endoplasmic reticulum"/>
    <property type="evidence" value="ECO:0007669"/>
    <property type="project" value="TreeGrafter"/>
</dbReference>
<comment type="similarity">
    <text evidence="1 4">Belongs to the 1-acyl-sn-glycerol-3-phosphate acyltransferase family.</text>
</comment>
<dbReference type="InterPro" id="IPR002123">
    <property type="entry name" value="Plipid/glycerol_acylTrfase"/>
</dbReference>
<keyword evidence="6" id="KW-1133">Transmembrane helix</keyword>
<keyword evidence="9" id="KW-1185">Reference proteome</keyword>
<dbReference type="InterPro" id="IPR004552">
    <property type="entry name" value="AGP_acyltrans"/>
</dbReference>
<dbReference type="EMBL" id="ML977326">
    <property type="protein sequence ID" value="KAF2113945.1"/>
    <property type="molecule type" value="Genomic_DNA"/>
</dbReference>
<keyword evidence="4" id="KW-1208">Phospholipid metabolism</keyword>
<organism evidence="8 9">
    <name type="scientific">Lophiotrema nucula</name>
    <dbReference type="NCBI Taxonomy" id="690887"/>
    <lineage>
        <taxon>Eukaryota</taxon>
        <taxon>Fungi</taxon>
        <taxon>Dikarya</taxon>
        <taxon>Ascomycota</taxon>
        <taxon>Pezizomycotina</taxon>
        <taxon>Dothideomycetes</taxon>
        <taxon>Pleosporomycetidae</taxon>
        <taxon>Pleosporales</taxon>
        <taxon>Lophiotremataceae</taxon>
        <taxon>Lophiotrema</taxon>
    </lineage>
</organism>
<evidence type="ECO:0000313" key="9">
    <source>
        <dbReference type="Proteomes" id="UP000799770"/>
    </source>
</evidence>
<dbReference type="NCBIfam" id="TIGR00530">
    <property type="entry name" value="AGP_acyltrn"/>
    <property type="match status" value="1"/>
</dbReference>
<evidence type="ECO:0000256" key="2">
    <source>
        <dbReference type="ARBA" id="ARBA00022679"/>
    </source>
</evidence>
<dbReference type="SUPFAM" id="SSF69593">
    <property type="entry name" value="Glycerol-3-phosphate (1)-acyltransferase"/>
    <property type="match status" value="1"/>
</dbReference>
<dbReference type="SMART" id="SM00563">
    <property type="entry name" value="PlsC"/>
    <property type="match status" value="1"/>
</dbReference>
<dbReference type="AlphaFoldDB" id="A0A6A5Z3H0"/>
<dbReference type="Pfam" id="PF01553">
    <property type="entry name" value="Acyltransferase"/>
    <property type="match status" value="1"/>
</dbReference>
<dbReference type="GO" id="GO:0003841">
    <property type="term" value="F:1-acylglycerol-3-phosphate O-acyltransferase activity"/>
    <property type="evidence" value="ECO:0007669"/>
    <property type="project" value="UniProtKB-UniRule"/>
</dbReference>
<evidence type="ECO:0000256" key="3">
    <source>
        <dbReference type="ARBA" id="ARBA00023315"/>
    </source>
</evidence>
<dbReference type="Proteomes" id="UP000799770">
    <property type="component" value="Unassembled WGS sequence"/>
</dbReference>
<reference evidence="8" key="1">
    <citation type="journal article" date="2020" name="Stud. Mycol.">
        <title>101 Dothideomycetes genomes: a test case for predicting lifestyles and emergence of pathogens.</title>
        <authorList>
            <person name="Haridas S."/>
            <person name="Albert R."/>
            <person name="Binder M."/>
            <person name="Bloem J."/>
            <person name="Labutti K."/>
            <person name="Salamov A."/>
            <person name="Andreopoulos B."/>
            <person name="Baker S."/>
            <person name="Barry K."/>
            <person name="Bills G."/>
            <person name="Bluhm B."/>
            <person name="Cannon C."/>
            <person name="Castanera R."/>
            <person name="Culley D."/>
            <person name="Daum C."/>
            <person name="Ezra D."/>
            <person name="Gonzalez J."/>
            <person name="Henrissat B."/>
            <person name="Kuo A."/>
            <person name="Liang C."/>
            <person name="Lipzen A."/>
            <person name="Lutzoni F."/>
            <person name="Magnuson J."/>
            <person name="Mondo S."/>
            <person name="Nolan M."/>
            <person name="Ohm R."/>
            <person name="Pangilinan J."/>
            <person name="Park H.-J."/>
            <person name="Ramirez L."/>
            <person name="Alfaro M."/>
            <person name="Sun H."/>
            <person name="Tritt A."/>
            <person name="Yoshinaga Y."/>
            <person name="Zwiers L.-H."/>
            <person name="Turgeon B."/>
            <person name="Goodwin S."/>
            <person name="Spatafora J."/>
            <person name="Crous P."/>
            <person name="Grigoriev I."/>
        </authorList>
    </citation>
    <scope>NUCLEOTIDE SEQUENCE</scope>
    <source>
        <strain evidence="8">CBS 627.86</strain>
    </source>
</reference>
<dbReference type="EC" id="2.3.1.51" evidence="4"/>
<proteinExistence type="inferred from homology"/>
<gene>
    <name evidence="8" type="ORF">BDV96DRAFT_495160</name>
</gene>
<keyword evidence="2 4" id="KW-0808">Transferase</keyword>
<keyword evidence="6" id="KW-0472">Membrane</keyword>
<evidence type="ECO:0000256" key="6">
    <source>
        <dbReference type="SAM" id="Phobius"/>
    </source>
</evidence>
<feature type="region of interest" description="Disordered" evidence="5">
    <location>
        <begin position="287"/>
        <end position="316"/>
    </location>
</feature>
<feature type="domain" description="Phospholipid/glycerol acyltransferase" evidence="7">
    <location>
        <begin position="113"/>
        <end position="230"/>
    </location>
</feature>
<keyword evidence="6" id="KW-0812">Transmembrane</keyword>
<sequence length="316" mass="34870">MGWLIYTMATPPVLVIVLRALSIILPRKLAQLTSYLAFLITSISMMLLCASYGVVASIFLRITGYGGLSQWTVARAFKWTMWFTTGVSFKVTDSGRIEGGRRGGEEALLTRPSVLVGNHQTELDVLMLGCVFPQYTSVTAKKSLKFMPILGWFMALSKTVFIDRANRTTARAAFDGAANTMRTERQNVFIFPEGTRSYAEKPELLPFKKGAFHLAIQAQVPILPVVVANYSHVLNVKRKFFSPGVIDVSILPPIPTKGLTAADADDLTTRTRTAMLDELIRLSHVSGHENGEPLPRASGIANREELKKRTAFSDKS</sequence>
<name>A0A6A5Z3H0_9PLEO</name>
<keyword evidence="4" id="KW-0443">Lipid metabolism</keyword>
<accession>A0A6A5Z3H0</accession>
<feature type="transmembrane region" description="Helical" evidence="6">
    <location>
        <begin position="37"/>
        <end position="60"/>
    </location>
</feature>
<keyword evidence="4" id="KW-0594">Phospholipid biosynthesis</keyword>
<dbReference type="OrthoDB" id="202234at2759"/>
<evidence type="ECO:0000256" key="4">
    <source>
        <dbReference type="RuleBase" id="RU361267"/>
    </source>
</evidence>
<protein>
    <recommendedName>
        <fullName evidence="4">1-acyl-sn-glycerol-3-phosphate acyltransferase</fullName>
        <ecNumber evidence="4">2.3.1.51</ecNumber>
    </recommendedName>
</protein>
<dbReference type="PANTHER" id="PTHR10434:SF11">
    <property type="entry name" value="1-ACYL-SN-GLYCEROL-3-PHOSPHATE ACYLTRANSFERASE"/>
    <property type="match status" value="1"/>
</dbReference>
<comment type="domain">
    <text evidence="4">The HXXXXD motif is essential for acyltransferase activity and may constitute the binding site for the phosphate moiety of the glycerol-3-phosphate.</text>
</comment>
<comment type="catalytic activity">
    <reaction evidence="4">
        <text>a 1-acyl-sn-glycero-3-phosphate + an acyl-CoA = a 1,2-diacyl-sn-glycero-3-phosphate + CoA</text>
        <dbReference type="Rhea" id="RHEA:19709"/>
        <dbReference type="ChEBI" id="CHEBI:57287"/>
        <dbReference type="ChEBI" id="CHEBI:57970"/>
        <dbReference type="ChEBI" id="CHEBI:58342"/>
        <dbReference type="ChEBI" id="CHEBI:58608"/>
        <dbReference type="EC" id="2.3.1.51"/>
    </reaction>
</comment>
<dbReference type="CDD" id="cd07989">
    <property type="entry name" value="LPLAT_AGPAT-like"/>
    <property type="match status" value="1"/>
</dbReference>
<evidence type="ECO:0000256" key="5">
    <source>
        <dbReference type="SAM" id="MobiDB-lite"/>
    </source>
</evidence>